<accession>A0A409WJR1</accession>
<dbReference type="EMBL" id="NHYD01003409">
    <property type="protein sequence ID" value="PPQ78680.1"/>
    <property type="molecule type" value="Genomic_DNA"/>
</dbReference>
<dbReference type="SMART" id="SM00195">
    <property type="entry name" value="DSPc"/>
    <property type="match status" value="1"/>
</dbReference>
<evidence type="ECO:0000259" key="6">
    <source>
        <dbReference type="PROSITE" id="PS50054"/>
    </source>
</evidence>
<feature type="region of interest" description="Disordered" evidence="5">
    <location>
        <begin position="178"/>
        <end position="205"/>
    </location>
</feature>
<evidence type="ECO:0000256" key="4">
    <source>
        <dbReference type="ARBA" id="ARBA00022912"/>
    </source>
</evidence>
<dbReference type="GO" id="GO:0008330">
    <property type="term" value="F:protein tyrosine/threonine phosphatase activity"/>
    <property type="evidence" value="ECO:0007669"/>
    <property type="project" value="TreeGrafter"/>
</dbReference>
<keyword evidence="9" id="KW-1185">Reference proteome</keyword>
<evidence type="ECO:0000256" key="2">
    <source>
        <dbReference type="ARBA" id="ARBA00013064"/>
    </source>
</evidence>
<dbReference type="PANTHER" id="PTHR10159">
    <property type="entry name" value="DUAL SPECIFICITY PROTEIN PHOSPHATASE"/>
    <property type="match status" value="1"/>
</dbReference>
<evidence type="ECO:0000256" key="3">
    <source>
        <dbReference type="ARBA" id="ARBA00022801"/>
    </source>
</evidence>
<dbReference type="InterPro" id="IPR020422">
    <property type="entry name" value="TYR_PHOSPHATASE_DUAL_dom"/>
</dbReference>
<dbReference type="PROSITE" id="PS00383">
    <property type="entry name" value="TYR_PHOSPHATASE_1"/>
    <property type="match status" value="1"/>
</dbReference>
<dbReference type="OrthoDB" id="10252009at2759"/>
<evidence type="ECO:0000256" key="1">
    <source>
        <dbReference type="ARBA" id="ARBA00008601"/>
    </source>
</evidence>
<dbReference type="PROSITE" id="PS50054">
    <property type="entry name" value="TYR_PHOSPHATASE_DUAL"/>
    <property type="match status" value="1"/>
</dbReference>
<dbReference type="EC" id="3.1.3.48" evidence="2"/>
<dbReference type="InParanoid" id="A0A409WJR1"/>
<evidence type="ECO:0000313" key="9">
    <source>
        <dbReference type="Proteomes" id="UP000283269"/>
    </source>
</evidence>
<dbReference type="InterPro" id="IPR000340">
    <property type="entry name" value="Dual-sp_phosphatase_cat-dom"/>
</dbReference>
<evidence type="ECO:0000259" key="7">
    <source>
        <dbReference type="PROSITE" id="PS50056"/>
    </source>
</evidence>
<dbReference type="GO" id="GO:0017017">
    <property type="term" value="F:MAP kinase tyrosine/serine/threonine phosphatase activity"/>
    <property type="evidence" value="ECO:0007669"/>
    <property type="project" value="TreeGrafter"/>
</dbReference>
<dbReference type="CDD" id="cd14498">
    <property type="entry name" value="DSP"/>
    <property type="match status" value="1"/>
</dbReference>
<proteinExistence type="inferred from homology"/>
<feature type="domain" description="Tyrosine-protein phosphatase" evidence="6">
    <location>
        <begin position="13"/>
        <end position="161"/>
    </location>
</feature>
<sequence>MVKRKKAQASAKQPSDAASVILPGALFLGPCSSASSAPFLTAKSINHVLSIGSTPSPKVEGVTYHRLSLNDSITSSITTTVDAATKIIEATLCSNKGRERILVHCSAGVSRSPTVVCGYLMKEHGMTLKAALGLIICARTQASPNPGFLSQLKQLEITLLGSSTVDINELPRRETDRLALFNEDSDDDDKEEAQSVDTATHRNKQ</sequence>
<dbReference type="Gene3D" id="3.90.190.10">
    <property type="entry name" value="Protein tyrosine phosphatase superfamily"/>
    <property type="match status" value="1"/>
</dbReference>
<evidence type="ECO:0000313" key="8">
    <source>
        <dbReference type="EMBL" id="PPQ78680.1"/>
    </source>
</evidence>
<dbReference type="PROSITE" id="PS50056">
    <property type="entry name" value="TYR_PHOSPHATASE_2"/>
    <property type="match status" value="1"/>
</dbReference>
<keyword evidence="3" id="KW-0378">Hydrolase</keyword>
<feature type="domain" description="Tyrosine specific protein phosphatases" evidence="7">
    <location>
        <begin position="78"/>
        <end position="139"/>
    </location>
</feature>
<dbReference type="InterPro" id="IPR000387">
    <property type="entry name" value="Tyr_Pase_dom"/>
</dbReference>
<dbReference type="GO" id="GO:0043409">
    <property type="term" value="P:negative regulation of MAPK cascade"/>
    <property type="evidence" value="ECO:0007669"/>
    <property type="project" value="TreeGrafter"/>
</dbReference>
<gene>
    <name evidence="8" type="ORF">CVT25_010701</name>
</gene>
<keyword evidence="4" id="KW-0904">Protein phosphatase</keyword>
<organism evidence="8 9">
    <name type="scientific">Psilocybe cyanescens</name>
    <dbReference type="NCBI Taxonomy" id="93625"/>
    <lineage>
        <taxon>Eukaryota</taxon>
        <taxon>Fungi</taxon>
        <taxon>Dikarya</taxon>
        <taxon>Basidiomycota</taxon>
        <taxon>Agaricomycotina</taxon>
        <taxon>Agaricomycetes</taxon>
        <taxon>Agaricomycetidae</taxon>
        <taxon>Agaricales</taxon>
        <taxon>Agaricineae</taxon>
        <taxon>Strophariaceae</taxon>
        <taxon>Psilocybe</taxon>
    </lineage>
</organism>
<dbReference type="SUPFAM" id="SSF52799">
    <property type="entry name" value="(Phosphotyrosine protein) phosphatases II"/>
    <property type="match status" value="1"/>
</dbReference>
<dbReference type="AlphaFoldDB" id="A0A409WJR1"/>
<dbReference type="Proteomes" id="UP000283269">
    <property type="component" value="Unassembled WGS sequence"/>
</dbReference>
<comment type="similarity">
    <text evidence="1">Belongs to the protein-tyrosine phosphatase family. Non-receptor class dual specificity subfamily.</text>
</comment>
<protein>
    <recommendedName>
        <fullName evidence="2">protein-tyrosine-phosphatase</fullName>
        <ecNumber evidence="2">3.1.3.48</ecNumber>
    </recommendedName>
</protein>
<dbReference type="GO" id="GO:0005737">
    <property type="term" value="C:cytoplasm"/>
    <property type="evidence" value="ECO:0007669"/>
    <property type="project" value="TreeGrafter"/>
</dbReference>
<comment type="caution">
    <text evidence="8">The sequence shown here is derived from an EMBL/GenBank/DDBJ whole genome shotgun (WGS) entry which is preliminary data.</text>
</comment>
<evidence type="ECO:0000256" key="5">
    <source>
        <dbReference type="SAM" id="MobiDB-lite"/>
    </source>
</evidence>
<dbReference type="InterPro" id="IPR029021">
    <property type="entry name" value="Prot-tyrosine_phosphatase-like"/>
</dbReference>
<dbReference type="PANTHER" id="PTHR10159:SF511">
    <property type="entry name" value="DUAL SPECIFICITY PROTEIN PHOSPHATASE 1"/>
    <property type="match status" value="1"/>
</dbReference>
<dbReference type="InterPro" id="IPR016130">
    <property type="entry name" value="Tyr_Pase_AS"/>
</dbReference>
<reference evidence="8 9" key="1">
    <citation type="journal article" date="2018" name="Evol. Lett.">
        <title>Horizontal gene cluster transfer increased hallucinogenic mushroom diversity.</title>
        <authorList>
            <person name="Reynolds H.T."/>
            <person name="Vijayakumar V."/>
            <person name="Gluck-Thaler E."/>
            <person name="Korotkin H.B."/>
            <person name="Matheny P.B."/>
            <person name="Slot J.C."/>
        </authorList>
    </citation>
    <scope>NUCLEOTIDE SEQUENCE [LARGE SCALE GENOMIC DNA]</scope>
    <source>
        <strain evidence="8 9">2631</strain>
    </source>
</reference>
<name>A0A409WJR1_PSICY</name>
<dbReference type="Pfam" id="PF00782">
    <property type="entry name" value="DSPc"/>
    <property type="match status" value="1"/>
</dbReference>
<dbReference type="GO" id="GO:0033550">
    <property type="term" value="F:MAP kinase tyrosine phosphatase activity"/>
    <property type="evidence" value="ECO:0007669"/>
    <property type="project" value="TreeGrafter"/>
</dbReference>
<dbReference type="STRING" id="93625.A0A409WJR1"/>